<dbReference type="GO" id="GO:0061602">
    <property type="term" value="F:molybdenum cofactor cytidylyltransferase activity"/>
    <property type="evidence" value="ECO:0007669"/>
    <property type="project" value="UniProtKB-EC"/>
</dbReference>
<dbReference type="PANTHER" id="PTHR43777:SF1">
    <property type="entry name" value="MOLYBDENUM COFACTOR CYTIDYLYLTRANSFERASE"/>
    <property type="match status" value="1"/>
</dbReference>
<keyword evidence="3" id="KW-0808">Transferase</keyword>
<feature type="domain" description="MobA-like NTP transferase" evidence="2">
    <location>
        <begin position="20"/>
        <end position="183"/>
    </location>
</feature>
<evidence type="ECO:0000256" key="1">
    <source>
        <dbReference type="ARBA" id="ARBA00022842"/>
    </source>
</evidence>
<evidence type="ECO:0000313" key="4">
    <source>
        <dbReference type="Proteomes" id="UP000547614"/>
    </source>
</evidence>
<dbReference type="AlphaFoldDB" id="A0A839V8Z5"/>
<protein>
    <submittedName>
        <fullName evidence="3">Molybdenum cofactor cytidylyltransferase</fullName>
        <ecNumber evidence="3">2.7.7.76</ecNumber>
    </submittedName>
</protein>
<accession>A0A839V8Z5</accession>
<dbReference type="Proteomes" id="UP000547614">
    <property type="component" value="Unassembled WGS sequence"/>
</dbReference>
<dbReference type="EMBL" id="JACHXP010000022">
    <property type="protein sequence ID" value="MBB3192123.1"/>
    <property type="molecule type" value="Genomic_DNA"/>
</dbReference>
<dbReference type="InterPro" id="IPR029044">
    <property type="entry name" value="Nucleotide-diphossugar_trans"/>
</dbReference>
<dbReference type="SUPFAM" id="SSF53448">
    <property type="entry name" value="Nucleotide-diphospho-sugar transferases"/>
    <property type="match status" value="1"/>
</dbReference>
<organism evidence="3 4">
    <name type="scientific">Halomonas cerina</name>
    <dbReference type="NCBI Taxonomy" id="447424"/>
    <lineage>
        <taxon>Bacteria</taxon>
        <taxon>Pseudomonadati</taxon>
        <taxon>Pseudomonadota</taxon>
        <taxon>Gammaproteobacteria</taxon>
        <taxon>Oceanospirillales</taxon>
        <taxon>Halomonadaceae</taxon>
        <taxon>Halomonas</taxon>
    </lineage>
</organism>
<comment type="caution">
    <text evidence="3">The sequence shown here is derived from an EMBL/GenBank/DDBJ whole genome shotgun (WGS) entry which is preliminary data.</text>
</comment>
<dbReference type="Pfam" id="PF12804">
    <property type="entry name" value="NTP_transf_3"/>
    <property type="match status" value="1"/>
</dbReference>
<sequence>MRQESARAERPSNSNARVVAVILAAGASRRFDGEDKRRARLPGGQPLLAATVANAAAAFPRLRVVIRDQDEPEALGLAPDTPIIRAPHARAGLGASLADAFAVLKADGELAGAAAAAILLGDMPYLSPDTLRVLRDSATPKRIVRPRHRGRPGHPVLFGRAFWDELTALVGDEGARSIIARHRTHCLEFEVNDPGIHIDIDVAADLATAALPLDACPHS</sequence>
<name>A0A839V8Z5_9GAMM</name>
<keyword evidence="4" id="KW-1185">Reference proteome</keyword>
<keyword evidence="3" id="KW-0548">Nucleotidyltransferase</keyword>
<dbReference type="RefSeq" id="WP_183327442.1">
    <property type="nucleotide sequence ID" value="NZ_JACHXP010000022.1"/>
</dbReference>
<gene>
    <name evidence="3" type="ORF">FHR94_003403</name>
</gene>
<dbReference type="CDD" id="cd04182">
    <property type="entry name" value="GT_2_like_f"/>
    <property type="match status" value="1"/>
</dbReference>
<dbReference type="InterPro" id="IPR025877">
    <property type="entry name" value="MobA-like_NTP_Trfase"/>
</dbReference>
<keyword evidence="1" id="KW-0460">Magnesium</keyword>
<reference evidence="3 4" key="1">
    <citation type="submission" date="2020-08" db="EMBL/GenBank/DDBJ databases">
        <title>Genomic Encyclopedia of Type Strains, Phase III (KMG-III): the genomes of soil and plant-associated and newly described type strains.</title>
        <authorList>
            <person name="Whitman W."/>
        </authorList>
    </citation>
    <scope>NUCLEOTIDE SEQUENCE [LARGE SCALE GENOMIC DNA]</scope>
    <source>
        <strain evidence="3 4">CECT 7282</strain>
    </source>
</reference>
<proteinExistence type="predicted"/>
<dbReference type="EC" id="2.7.7.76" evidence="3"/>
<dbReference type="PANTHER" id="PTHR43777">
    <property type="entry name" value="MOLYBDENUM COFACTOR CYTIDYLYLTRANSFERASE"/>
    <property type="match status" value="1"/>
</dbReference>
<dbReference type="Gene3D" id="3.90.550.10">
    <property type="entry name" value="Spore Coat Polysaccharide Biosynthesis Protein SpsA, Chain A"/>
    <property type="match status" value="1"/>
</dbReference>
<evidence type="ECO:0000259" key="2">
    <source>
        <dbReference type="Pfam" id="PF12804"/>
    </source>
</evidence>
<evidence type="ECO:0000313" key="3">
    <source>
        <dbReference type="EMBL" id="MBB3192123.1"/>
    </source>
</evidence>